<gene>
    <name evidence="5" type="primary">htrA_2</name>
    <name evidence="5" type="ORF">CA85_32140</name>
</gene>
<dbReference type="Proteomes" id="UP000318053">
    <property type="component" value="Unassembled WGS sequence"/>
</dbReference>
<dbReference type="InterPro" id="IPR051201">
    <property type="entry name" value="Chloro_Bact_Ser_Proteases"/>
</dbReference>
<dbReference type="PRINTS" id="PR00834">
    <property type="entry name" value="PROTEASES2C"/>
</dbReference>
<evidence type="ECO:0000256" key="2">
    <source>
        <dbReference type="ARBA" id="ARBA00022801"/>
    </source>
</evidence>
<keyword evidence="6" id="KW-1185">Reference proteome</keyword>
<dbReference type="SUPFAM" id="SSF50494">
    <property type="entry name" value="Trypsin-like serine proteases"/>
    <property type="match status" value="1"/>
</dbReference>
<dbReference type="Gene3D" id="2.30.42.10">
    <property type="match status" value="1"/>
</dbReference>
<name>A0A5C5XUM4_9BACT</name>
<reference evidence="5 6" key="1">
    <citation type="submission" date="2019-02" db="EMBL/GenBank/DDBJ databases">
        <title>Deep-cultivation of Planctomycetes and their phenomic and genomic characterization uncovers novel biology.</title>
        <authorList>
            <person name="Wiegand S."/>
            <person name="Jogler M."/>
            <person name="Boedeker C."/>
            <person name="Pinto D."/>
            <person name="Vollmers J."/>
            <person name="Rivas-Marin E."/>
            <person name="Kohn T."/>
            <person name="Peeters S.H."/>
            <person name="Heuer A."/>
            <person name="Rast P."/>
            <person name="Oberbeckmann S."/>
            <person name="Bunk B."/>
            <person name="Jeske O."/>
            <person name="Meyerdierks A."/>
            <person name="Storesund J.E."/>
            <person name="Kallscheuer N."/>
            <person name="Luecker S."/>
            <person name="Lage O.M."/>
            <person name="Pohl T."/>
            <person name="Merkel B.J."/>
            <person name="Hornburger P."/>
            <person name="Mueller R.-W."/>
            <person name="Bruemmer F."/>
            <person name="Labrenz M."/>
            <person name="Spormann A.M."/>
            <person name="Op Den Camp H."/>
            <person name="Overmann J."/>
            <person name="Amann R."/>
            <person name="Jetten M.S.M."/>
            <person name="Mascher T."/>
            <person name="Medema M.H."/>
            <person name="Devos D.P."/>
            <person name="Kaster A.-K."/>
            <person name="Ovreas L."/>
            <person name="Rohde M."/>
            <person name="Galperin M.Y."/>
            <person name="Jogler C."/>
        </authorList>
    </citation>
    <scope>NUCLEOTIDE SEQUENCE [LARGE SCALE GENOMIC DNA]</scope>
    <source>
        <strain evidence="5 6">CA85</strain>
    </source>
</reference>
<dbReference type="InterPro" id="IPR001940">
    <property type="entry name" value="Peptidase_S1C"/>
</dbReference>
<sequence>MCLVDTDLQSWPREVDDAYNLLSHGSAHEPGFISLERVSMPSWNQMRQRTTTIAPISGGSTGSHLSTAALAVILLSTVSVVAWNPAAAQDAGAARSRSGSVDRSESIYRSGPITRSAPHATAQPPALAPPSTQTAPVPHATLGRIPSRSQADVQRDQMFSELAEEVAQFDRLGNLVRHVSQLVKPSVIHIEAHKVTGNGASSESYDEAGSGVVLEISGERWVMTNRHVIHGATVDQITMRTSDGRSWSPERILMDASTDVAVMKLAAHSRSARDTSRRPLPSSQPLPPAARLADSDRVQIGDFVIAIGSPFGLSHSVTFGIMSAKGRRDLSLGEERIDLQDFFQTDAAINPGNSGGPLLNLRGEVIGMNTAIASSSGGSEGIGFAIPINMAARVAEELIMHGQLRRGYLGVTLDPEFAATEFPTVSGQYASMKVSPDSAVDVYRENDLKFGGARVKNVRSGSPAETARLQKDDVILQFDGYRIEDDDHLVARVGITPTNQPIEMVILRDGKRYRTEVTLQQIP</sequence>
<organism evidence="5 6">
    <name type="scientific">Allorhodopirellula solitaria</name>
    <dbReference type="NCBI Taxonomy" id="2527987"/>
    <lineage>
        <taxon>Bacteria</taxon>
        <taxon>Pseudomonadati</taxon>
        <taxon>Planctomycetota</taxon>
        <taxon>Planctomycetia</taxon>
        <taxon>Pirellulales</taxon>
        <taxon>Pirellulaceae</taxon>
        <taxon>Allorhodopirellula</taxon>
    </lineage>
</organism>
<feature type="compositionally biased region" description="Low complexity" evidence="3">
    <location>
        <begin position="89"/>
        <end position="99"/>
    </location>
</feature>
<dbReference type="SUPFAM" id="SSF50156">
    <property type="entry name" value="PDZ domain-like"/>
    <property type="match status" value="1"/>
</dbReference>
<dbReference type="GO" id="GO:0004252">
    <property type="term" value="F:serine-type endopeptidase activity"/>
    <property type="evidence" value="ECO:0007669"/>
    <property type="project" value="InterPro"/>
</dbReference>
<protein>
    <submittedName>
        <fullName evidence="5">Putative serine protease HtrA</fullName>
    </submittedName>
</protein>
<evidence type="ECO:0000313" key="6">
    <source>
        <dbReference type="Proteomes" id="UP000318053"/>
    </source>
</evidence>
<dbReference type="EMBL" id="SJPK01000007">
    <property type="protein sequence ID" value="TWT65302.1"/>
    <property type="molecule type" value="Genomic_DNA"/>
</dbReference>
<dbReference type="GO" id="GO:0006508">
    <property type="term" value="P:proteolysis"/>
    <property type="evidence" value="ECO:0007669"/>
    <property type="project" value="UniProtKB-KW"/>
</dbReference>
<dbReference type="PANTHER" id="PTHR43343:SF3">
    <property type="entry name" value="PROTEASE DO-LIKE 8, CHLOROPLASTIC"/>
    <property type="match status" value="1"/>
</dbReference>
<dbReference type="InterPro" id="IPR001478">
    <property type="entry name" value="PDZ"/>
</dbReference>
<feature type="region of interest" description="Disordered" evidence="3">
    <location>
        <begin position="89"/>
        <end position="153"/>
    </location>
</feature>
<accession>A0A5C5XUM4</accession>
<evidence type="ECO:0000313" key="5">
    <source>
        <dbReference type="EMBL" id="TWT65302.1"/>
    </source>
</evidence>
<evidence type="ECO:0000256" key="3">
    <source>
        <dbReference type="SAM" id="MobiDB-lite"/>
    </source>
</evidence>
<feature type="region of interest" description="Disordered" evidence="3">
    <location>
        <begin position="267"/>
        <end position="292"/>
    </location>
</feature>
<keyword evidence="2" id="KW-0378">Hydrolase</keyword>
<evidence type="ECO:0000259" key="4">
    <source>
        <dbReference type="PROSITE" id="PS50106"/>
    </source>
</evidence>
<dbReference type="Gene3D" id="2.40.10.120">
    <property type="match status" value="1"/>
</dbReference>
<keyword evidence="1 5" id="KW-0645">Protease</keyword>
<comment type="caution">
    <text evidence="5">The sequence shown here is derived from an EMBL/GenBank/DDBJ whole genome shotgun (WGS) entry which is preliminary data.</text>
</comment>
<dbReference type="Pfam" id="PF13180">
    <property type="entry name" value="PDZ_2"/>
    <property type="match status" value="1"/>
</dbReference>
<evidence type="ECO:0000256" key="1">
    <source>
        <dbReference type="ARBA" id="ARBA00022670"/>
    </source>
</evidence>
<dbReference type="InterPro" id="IPR009003">
    <property type="entry name" value="Peptidase_S1_PA"/>
</dbReference>
<proteinExistence type="predicted"/>
<feature type="domain" description="PDZ" evidence="4">
    <location>
        <begin position="452"/>
        <end position="510"/>
    </location>
</feature>
<dbReference type="AlphaFoldDB" id="A0A5C5XUM4"/>
<dbReference type="SMART" id="SM00228">
    <property type="entry name" value="PDZ"/>
    <property type="match status" value="1"/>
</dbReference>
<dbReference type="PROSITE" id="PS50106">
    <property type="entry name" value="PDZ"/>
    <property type="match status" value="1"/>
</dbReference>
<dbReference type="Pfam" id="PF13365">
    <property type="entry name" value="Trypsin_2"/>
    <property type="match status" value="1"/>
</dbReference>
<dbReference type="InterPro" id="IPR036034">
    <property type="entry name" value="PDZ_sf"/>
</dbReference>
<dbReference type="PANTHER" id="PTHR43343">
    <property type="entry name" value="PEPTIDASE S12"/>
    <property type="match status" value="1"/>
</dbReference>